<organism evidence="2 3">
    <name type="scientific">Piscinibacter sakaiensis</name>
    <name type="common">Ideonella sakaiensis</name>
    <dbReference type="NCBI Taxonomy" id="1547922"/>
    <lineage>
        <taxon>Bacteria</taxon>
        <taxon>Pseudomonadati</taxon>
        <taxon>Pseudomonadota</taxon>
        <taxon>Betaproteobacteria</taxon>
        <taxon>Burkholderiales</taxon>
        <taxon>Sphaerotilaceae</taxon>
        <taxon>Piscinibacter</taxon>
    </lineage>
</organism>
<dbReference type="AlphaFoldDB" id="A0A0K8P2W0"/>
<feature type="compositionally biased region" description="Low complexity" evidence="1">
    <location>
        <begin position="1"/>
        <end position="11"/>
    </location>
</feature>
<name>A0A0K8P2W0_PISS1</name>
<feature type="region of interest" description="Disordered" evidence="1">
    <location>
        <begin position="1"/>
        <end position="32"/>
    </location>
</feature>
<dbReference type="Proteomes" id="UP000037660">
    <property type="component" value="Unassembled WGS sequence"/>
</dbReference>
<evidence type="ECO:0000256" key="1">
    <source>
        <dbReference type="SAM" id="MobiDB-lite"/>
    </source>
</evidence>
<dbReference type="STRING" id="1547922.ISF6_2872"/>
<gene>
    <name evidence="2" type="ORF">ISF6_2872</name>
</gene>
<feature type="region of interest" description="Disordered" evidence="1">
    <location>
        <begin position="50"/>
        <end position="69"/>
    </location>
</feature>
<reference evidence="3" key="1">
    <citation type="submission" date="2015-07" db="EMBL/GenBank/DDBJ databases">
        <title>Discovery of a poly(ethylene terephthalate assimilation.</title>
        <authorList>
            <person name="Yoshida S."/>
            <person name="Hiraga K."/>
            <person name="Takehana T."/>
            <person name="Taniguchi I."/>
            <person name="Yamaji H."/>
            <person name="Maeda Y."/>
            <person name="Toyohara K."/>
            <person name="Miyamoto K."/>
            <person name="Kimura Y."/>
            <person name="Oda K."/>
        </authorList>
    </citation>
    <scope>NUCLEOTIDE SEQUENCE [LARGE SCALE GENOMIC DNA]</scope>
    <source>
        <strain evidence="3">NBRC 110686 / TISTR 2288 / 201-F6</strain>
    </source>
</reference>
<comment type="caution">
    <text evidence="2">The sequence shown here is derived from an EMBL/GenBank/DDBJ whole genome shotgun (WGS) entry which is preliminary data.</text>
</comment>
<accession>A0A0K8P2W0</accession>
<reference evidence="2 3" key="2">
    <citation type="journal article" date="2016" name="Science">
        <title>A bacterium that degrades and assimilates poly(ethylene terephthalate).</title>
        <authorList>
            <person name="Yoshida S."/>
            <person name="Hiraga K."/>
            <person name="Takehana T."/>
            <person name="Taniguchi I."/>
            <person name="Yamaji H."/>
            <person name="Maeda Y."/>
            <person name="Toyohara K."/>
            <person name="Miyamoto K."/>
            <person name="Kimura Y."/>
            <person name="Oda K."/>
        </authorList>
    </citation>
    <scope>NUCLEOTIDE SEQUENCE [LARGE SCALE GENOMIC DNA]</scope>
    <source>
        <strain evidence="3">NBRC 110686 / TISTR 2288 / 201-F6</strain>
    </source>
</reference>
<feature type="compositionally biased region" description="Basic residues" evidence="1">
    <location>
        <begin position="15"/>
        <end position="28"/>
    </location>
</feature>
<evidence type="ECO:0000313" key="3">
    <source>
        <dbReference type="Proteomes" id="UP000037660"/>
    </source>
</evidence>
<protein>
    <submittedName>
        <fullName evidence="2">Uncharacterized protein</fullName>
    </submittedName>
</protein>
<sequence length="69" mass="7422">MPPAGRLPRGGAPRRGNRRGNRRGKRRATCATRDAPPAVLSCPAPPRCAVAGWTRPAGWPPAREREDLA</sequence>
<dbReference type="EMBL" id="BBYR01000041">
    <property type="protein sequence ID" value="GAP37017.1"/>
    <property type="molecule type" value="Genomic_DNA"/>
</dbReference>
<proteinExistence type="predicted"/>
<keyword evidence="3" id="KW-1185">Reference proteome</keyword>
<evidence type="ECO:0000313" key="2">
    <source>
        <dbReference type="EMBL" id="GAP37017.1"/>
    </source>
</evidence>